<dbReference type="PANTHER" id="PTHR11941">
    <property type="entry name" value="ENOYL-COA HYDRATASE-RELATED"/>
    <property type="match status" value="1"/>
</dbReference>
<evidence type="ECO:0008006" key="2">
    <source>
        <dbReference type="Google" id="ProtNLM"/>
    </source>
</evidence>
<protein>
    <recommendedName>
        <fullName evidence="2">Enoyl-CoA hydratase/isomerase family protein</fullName>
    </recommendedName>
</protein>
<reference evidence="1" key="1">
    <citation type="journal article" date="2015" name="Nature">
        <title>Complex archaea that bridge the gap between prokaryotes and eukaryotes.</title>
        <authorList>
            <person name="Spang A."/>
            <person name="Saw J.H."/>
            <person name="Jorgensen S.L."/>
            <person name="Zaremba-Niedzwiedzka K."/>
            <person name="Martijn J."/>
            <person name="Lind A.E."/>
            <person name="van Eijk R."/>
            <person name="Schleper C."/>
            <person name="Guy L."/>
            <person name="Ettema T.J."/>
        </authorList>
    </citation>
    <scope>NUCLEOTIDE SEQUENCE</scope>
</reference>
<accession>A0A0F9KBN3</accession>
<dbReference type="Gene3D" id="3.90.226.10">
    <property type="entry name" value="2-enoyl-CoA Hydratase, Chain A, domain 1"/>
    <property type="match status" value="1"/>
</dbReference>
<dbReference type="PANTHER" id="PTHR11941:SF54">
    <property type="entry name" value="ENOYL-COA HYDRATASE, MITOCHONDRIAL"/>
    <property type="match status" value="1"/>
</dbReference>
<evidence type="ECO:0000313" key="1">
    <source>
        <dbReference type="EMBL" id="KKM79343.1"/>
    </source>
</evidence>
<dbReference type="GO" id="GO:0006635">
    <property type="term" value="P:fatty acid beta-oxidation"/>
    <property type="evidence" value="ECO:0007669"/>
    <property type="project" value="TreeGrafter"/>
</dbReference>
<gene>
    <name evidence="1" type="ORF">LCGC14_1350920</name>
</gene>
<dbReference type="EMBL" id="LAZR01008348">
    <property type="protein sequence ID" value="KKM79343.1"/>
    <property type="molecule type" value="Genomic_DNA"/>
</dbReference>
<dbReference type="CDD" id="cd06558">
    <property type="entry name" value="crotonase-like"/>
    <property type="match status" value="1"/>
</dbReference>
<dbReference type="Pfam" id="PF00378">
    <property type="entry name" value="ECH_1"/>
    <property type="match status" value="1"/>
</dbReference>
<dbReference type="InterPro" id="IPR029045">
    <property type="entry name" value="ClpP/crotonase-like_dom_sf"/>
</dbReference>
<dbReference type="SUPFAM" id="SSF52096">
    <property type="entry name" value="ClpP/crotonase"/>
    <property type="match status" value="1"/>
</dbReference>
<organism evidence="1">
    <name type="scientific">marine sediment metagenome</name>
    <dbReference type="NCBI Taxonomy" id="412755"/>
    <lineage>
        <taxon>unclassified sequences</taxon>
        <taxon>metagenomes</taxon>
        <taxon>ecological metagenomes</taxon>
    </lineage>
</organism>
<dbReference type="GO" id="GO:0003824">
    <property type="term" value="F:catalytic activity"/>
    <property type="evidence" value="ECO:0007669"/>
    <property type="project" value="UniProtKB-ARBA"/>
</dbReference>
<sequence length="261" mass="29707">MNSQELILYEVKDRVATITINRPDKAHAFSINMLQMMHNRLLEADNDELAKCILIKSTGQHLFSAGYDLKEVQGSPENISKITEWGRKVNETMLIIKKPIITQVQGIAVGFGVLMILASDLRIFAERPIDELYLRLPEIAISAFPQTGATLLPLLGFGLTMAKNMLFTADKTGLEELKNINFPTRIFPLDSIDLETRKFLKILTKHQTEFLFLIKSMLTIMNKAYIKSCFDLEDECGKVAHSKKSMDELDEFIKNLHEKFP</sequence>
<comment type="caution">
    <text evidence="1">The sequence shown here is derived from an EMBL/GenBank/DDBJ whole genome shotgun (WGS) entry which is preliminary data.</text>
</comment>
<dbReference type="AlphaFoldDB" id="A0A0F9KBN3"/>
<name>A0A0F9KBN3_9ZZZZ</name>
<proteinExistence type="predicted"/>
<dbReference type="InterPro" id="IPR001753">
    <property type="entry name" value="Enoyl-CoA_hydra/iso"/>
</dbReference>